<evidence type="ECO:0000256" key="1">
    <source>
        <dbReference type="ARBA" id="ARBA00004141"/>
    </source>
</evidence>
<evidence type="ECO:0000313" key="10">
    <source>
        <dbReference type="EMBL" id="SKA94030.1"/>
    </source>
</evidence>
<evidence type="ECO:0000256" key="2">
    <source>
        <dbReference type="ARBA" id="ARBA00008974"/>
    </source>
</evidence>
<dbReference type="RefSeq" id="WP_078714176.1">
    <property type="nucleotide sequence ID" value="NZ_FUYG01000004.1"/>
</dbReference>
<keyword evidence="4 9" id="KW-0812">Transmembrane</keyword>
<evidence type="ECO:0000256" key="3">
    <source>
        <dbReference type="ARBA" id="ARBA00022448"/>
    </source>
</evidence>
<accession>A0A1T4XWY0</accession>
<keyword evidence="5 9" id="KW-1133">Transmembrane helix</keyword>
<evidence type="ECO:0000313" key="11">
    <source>
        <dbReference type="Proteomes" id="UP000189735"/>
    </source>
</evidence>
<name>A0A1T4XWY0_9MICO</name>
<keyword evidence="6 7" id="KW-0472">Membrane</keyword>
<feature type="transmembrane region" description="Helical" evidence="9">
    <location>
        <begin position="200"/>
        <end position="221"/>
    </location>
</feature>
<reference evidence="11" key="1">
    <citation type="submission" date="2017-02" db="EMBL/GenBank/DDBJ databases">
        <authorList>
            <person name="Varghese N."/>
            <person name="Submissions S."/>
        </authorList>
    </citation>
    <scope>NUCLEOTIDE SEQUENCE [LARGE SCALE GENOMIC DNA]</scope>
    <source>
        <strain evidence="11">VKM Ac-2052</strain>
    </source>
</reference>
<dbReference type="PANTHER" id="PTHR31806:SF1">
    <property type="entry name" value="PURINE-CYTOSINE PERMEASE FCY2-RELATED"/>
    <property type="match status" value="1"/>
</dbReference>
<keyword evidence="3 7" id="KW-0813">Transport</keyword>
<evidence type="ECO:0000256" key="7">
    <source>
        <dbReference type="PIRNR" id="PIRNR002744"/>
    </source>
</evidence>
<feature type="transmembrane region" description="Helical" evidence="9">
    <location>
        <begin position="168"/>
        <end position="188"/>
    </location>
</feature>
<dbReference type="Proteomes" id="UP000189735">
    <property type="component" value="Unassembled WGS sequence"/>
</dbReference>
<feature type="transmembrane region" description="Helical" evidence="9">
    <location>
        <begin position="401"/>
        <end position="417"/>
    </location>
</feature>
<evidence type="ECO:0000256" key="9">
    <source>
        <dbReference type="SAM" id="Phobius"/>
    </source>
</evidence>
<protein>
    <submittedName>
        <fullName evidence="10">Nucleobase:cation symporter-1, NCS1 family</fullName>
    </submittedName>
</protein>
<dbReference type="PIRSF" id="PIRSF002744">
    <property type="entry name" value="Pur-cyt_permease"/>
    <property type="match status" value="1"/>
</dbReference>
<gene>
    <name evidence="10" type="ORF">SAMN06295879_1879</name>
</gene>
<comment type="similarity">
    <text evidence="2 7">Belongs to the purine-cytosine permease (2.A.39) family.</text>
</comment>
<evidence type="ECO:0000256" key="5">
    <source>
        <dbReference type="ARBA" id="ARBA00022989"/>
    </source>
</evidence>
<proteinExistence type="inferred from homology"/>
<feature type="transmembrane region" description="Helical" evidence="9">
    <location>
        <begin position="94"/>
        <end position="123"/>
    </location>
</feature>
<organism evidence="10 11">
    <name type="scientific">Agreia bicolorata</name>
    <dbReference type="NCBI Taxonomy" id="110935"/>
    <lineage>
        <taxon>Bacteria</taxon>
        <taxon>Bacillati</taxon>
        <taxon>Actinomycetota</taxon>
        <taxon>Actinomycetes</taxon>
        <taxon>Micrococcales</taxon>
        <taxon>Microbacteriaceae</taxon>
        <taxon>Agreia</taxon>
    </lineage>
</organism>
<dbReference type="GO" id="GO:0005886">
    <property type="term" value="C:plasma membrane"/>
    <property type="evidence" value="ECO:0007669"/>
    <property type="project" value="TreeGrafter"/>
</dbReference>
<dbReference type="GO" id="GO:0022857">
    <property type="term" value="F:transmembrane transporter activity"/>
    <property type="evidence" value="ECO:0007669"/>
    <property type="project" value="InterPro"/>
</dbReference>
<dbReference type="PANTHER" id="PTHR31806">
    <property type="entry name" value="PURINE-CYTOSINE PERMEASE FCY2-RELATED"/>
    <property type="match status" value="1"/>
</dbReference>
<dbReference type="InterPro" id="IPR001248">
    <property type="entry name" value="Pur-cyt_permease"/>
</dbReference>
<feature type="transmembrane region" description="Helical" evidence="9">
    <location>
        <begin position="437"/>
        <end position="457"/>
    </location>
</feature>
<dbReference type="AlphaFoldDB" id="A0A1T4XWY0"/>
<comment type="subcellular location">
    <subcellularLocation>
        <location evidence="1">Membrane</location>
        <topology evidence="1">Multi-pass membrane protein</topology>
    </subcellularLocation>
</comment>
<sequence length="480" mass="50144">MTLTAAPKTQLVEPGGIEPIPSDRRHGSPWQLFATWTSPNLEFATIFVGVIAVLYFGLSFWQAVAAVLLGNFIGSLSQGFLSTWGPREGLAQMLLGRTAFGFWGNIVPAGLNTAMAGLGWFAVNSISGAFALATLTGWNPVLTLAIVVVVEVTVAFVGHDIVQLFERYAMFVLGAIFLIAGIFILANADTSAPAGGDGSGGFGGFAGFMLAAGAAFGYTAGWNPYAADYTRYLRADTSRAKIAVASGLGNFVSTSFLMIVGAASATIVHSGLADDASPTDTFTAGMPGWISAITLLAIAVGAISANALNIYSGSMSFLAIGIKIPFERRRAIVALGFGVLGFVIALLSMPDAGASYENFLLVIAYWIAPWLGIVLADRWLRRGTAVLALVVDEKNKYRNPAGIIAFVVAAVVSIGLFSNQAVYVGLIVRSTPEIGDLTALVGFALAAVLYVVVFRIVRPVLGAPLSSETILPAARVEADA</sequence>
<evidence type="ECO:0000256" key="6">
    <source>
        <dbReference type="ARBA" id="ARBA00023136"/>
    </source>
</evidence>
<feature type="transmembrane region" description="Helical" evidence="9">
    <location>
        <begin position="359"/>
        <end position="380"/>
    </location>
</feature>
<evidence type="ECO:0000256" key="8">
    <source>
        <dbReference type="SAM" id="MobiDB-lite"/>
    </source>
</evidence>
<feature type="region of interest" description="Disordered" evidence="8">
    <location>
        <begin position="1"/>
        <end position="23"/>
    </location>
</feature>
<feature type="transmembrane region" description="Helical" evidence="9">
    <location>
        <begin position="331"/>
        <end position="347"/>
    </location>
</feature>
<feature type="transmembrane region" description="Helical" evidence="9">
    <location>
        <begin position="129"/>
        <end position="156"/>
    </location>
</feature>
<dbReference type="Pfam" id="PF02133">
    <property type="entry name" value="Transp_cyt_pur"/>
    <property type="match status" value="1"/>
</dbReference>
<feature type="transmembrane region" description="Helical" evidence="9">
    <location>
        <begin position="242"/>
        <end position="268"/>
    </location>
</feature>
<dbReference type="Gene3D" id="1.10.4160.10">
    <property type="entry name" value="Hydantoin permease"/>
    <property type="match status" value="1"/>
</dbReference>
<feature type="transmembrane region" description="Helical" evidence="9">
    <location>
        <begin position="288"/>
        <end position="311"/>
    </location>
</feature>
<dbReference type="InterPro" id="IPR026030">
    <property type="entry name" value="Pur-cyt_permease_Fcy2/21/22"/>
</dbReference>
<evidence type="ECO:0000256" key="4">
    <source>
        <dbReference type="ARBA" id="ARBA00022692"/>
    </source>
</evidence>
<dbReference type="EMBL" id="FUYG01000004">
    <property type="protein sequence ID" value="SKA94030.1"/>
    <property type="molecule type" value="Genomic_DNA"/>
</dbReference>